<evidence type="ECO:0000313" key="2">
    <source>
        <dbReference type="Proteomes" id="UP000828048"/>
    </source>
</evidence>
<dbReference type="Proteomes" id="UP000828048">
    <property type="component" value="Chromosome 10"/>
</dbReference>
<gene>
    <name evidence="1" type="ORF">Vadar_022531</name>
</gene>
<reference evidence="1 2" key="1">
    <citation type="journal article" date="2021" name="Hortic Res">
        <title>High-quality reference genome and annotation aids understanding of berry development for evergreen blueberry (Vaccinium darrowii).</title>
        <authorList>
            <person name="Yu J."/>
            <person name="Hulse-Kemp A.M."/>
            <person name="Babiker E."/>
            <person name="Staton M."/>
        </authorList>
    </citation>
    <scope>NUCLEOTIDE SEQUENCE [LARGE SCALE GENOMIC DNA]</scope>
    <source>
        <strain evidence="2">cv. NJ 8807/NJ 8810</strain>
        <tissue evidence="1">Young leaf</tissue>
    </source>
</reference>
<keyword evidence="2" id="KW-1185">Reference proteome</keyword>
<protein>
    <submittedName>
        <fullName evidence="1">Uncharacterized protein</fullName>
    </submittedName>
</protein>
<accession>A0ACB7XJG6</accession>
<evidence type="ECO:0000313" key="1">
    <source>
        <dbReference type="EMBL" id="KAH7840851.1"/>
    </source>
</evidence>
<name>A0ACB7XJG6_9ERIC</name>
<proteinExistence type="predicted"/>
<organism evidence="1 2">
    <name type="scientific">Vaccinium darrowii</name>
    <dbReference type="NCBI Taxonomy" id="229202"/>
    <lineage>
        <taxon>Eukaryota</taxon>
        <taxon>Viridiplantae</taxon>
        <taxon>Streptophyta</taxon>
        <taxon>Embryophyta</taxon>
        <taxon>Tracheophyta</taxon>
        <taxon>Spermatophyta</taxon>
        <taxon>Magnoliopsida</taxon>
        <taxon>eudicotyledons</taxon>
        <taxon>Gunneridae</taxon>
        <taxon>Pentapetalae</taxon>
        <taxon>asterids</taxon>
        <taxon>Ericales</taxon>
        <taxon>Ericaceae</taxon>
        <taxon>Vaccinioideae</taxon>
        <taxon>Vaccinieae</taxon>
        <taxon>Vaccinium</taxon>
    </lineage>
</organism>
<sequence>MADFQGTGGGGYYLINNARNTLKFPIPSRRFDKADRRQAKFLMKVPPTTPPVLWDVNNNNKMYRRSTTTAGRTSISNKFDSPAGHRRLLHRNKIRAPPPPPPPSRRQRRRSLIKISPNGNRIDDDKWRCDYILSLKQLDLQDLAAEPEEEEEEEEDLAAEPEEEEEEEEEDVADDQGLQRDTTTTTRNQVSISLSIQQHASFGLSVDGRIVTSFTRNCIICSSPYCFKLDTKFNIWVLPSRRQRRTTQMPEIGGDDPSVIYVKPGDEADLDSHIRDTITLASSFQETCSKTCDQSETIVHYVGEQKAPSIDRRWSKLLELKNSSYS</sequence>
<comment type="caution">
    <text evidence="1">The sequence shown here is derived from an EMBL/GenBank/DDBJ whole genome shotgun (WGS) entry which is preliminary data.</text>
</comment>
<dbReference type="EMBL" id="CM037160">
    <property type="protein sequence ID" value="KAH7840851.1"/>
    <property type="molecule type" value="Genomic_DNA"/>
</dbReference>